<dbReference type="InterPro" id="IPR001611">
    <property type="entry name" value="Leu-rich_rpt"/>
</dbReference>
<sequence length="192" mass="20798">MDFCHSKGLSKCGVSDEGYVCLALALMINPSCVKELYVNNNHSGGSAQKLLSATLKDPHRKVETLQFADCKLTDKSCEIVASVLQSANSLLQLDLSDNDLGDSGVQLLSKGLSSFNCKIHTLRLSDCLISEKGCGFLASALSSNPSHLKLLDLSYNYPGESGLKLLSARLEDPVCKLEILKYVQKEPPLLHI</sequence>
<dbReference type="InterPro" id="IPR032675">
    <property type="entry name" value="LRR_dom_sf"/>
</dbReference>
<dbReference type="SUPFAM" id="SSF52047">
    <property type="entry name" value="RNI-like"/>
    <property type="match status" value="1"/>
</dbReference>
<accession>A0AAV6FCI4</accession>
<evidence type="ECO:0000256" key="1">
    <source>
        <dbReference type="ARBA" id="ARBA00022614"/>
    </source>
</evidence>
<dbReference type="EMBL" id="JADWDJ010000651">
    <property type="protein sequence ID" value="KAG5260488.1"/>
    <property type="molecule type" value="Genomic_DNA"/>
</dbReference>
<name>A0AAV6FCI4_9TELE</name>
<proteinExistence type="predicted"/>
<protein>
    <submittedName>
        <fullName evidence="3">Uncharacterized protein</fullName>
    </submittedName>
</protein>
<evidence type="ECO:0000313" key="3">
    <source>
        <dbReference type="EMBL" id="KAG5260488.1"/>
    </source>
</evidence>
<keyword evidence="4" id="KW-1185">Reference proteome</keyword>
<comment type="caution">
    <text evidence="3">The sequence shown here is derived from an EMBL/GenBank/DDBJ whole genome shotgun (WGS) entry which is preliminary data.</text>
</comment>
<dbReference type="InterPro" id="IPR051261">
    <property type="entry name" value="NLR"/>
</dbReference>
<reference evidence="3" key="1">
    <citation type="submission" date="2020-10" db="EMBL/GenBank/DDBJ databases">
        <title>Chromosome-scale genome assembly of the Allis shad, Alosa alosa.</title>
        <authorList>
            <person name="Margot Z."/>
            <person name="Christophe K."/>
            <person name="Cabau C."/>
            <person name="Louis A."/>
            <person name="Berthelot C."/>
            <person name="Parey E."/>
            <person name="Roest Crollius H."/>
            <person name="Montfort J."/>
            <person name="Robinson-Rechavi M."/>
            <person name="Bucao C."/>
            <person name="Bouchez O."/>
            <person name="Gislard M."/>
            <person name="Lluch J."/>
            <person name="Milhes M."/>
            <person name="Lampietro C."/>
            <person name="Lopez Roques C."/>
            <person name="Donnadieu C."/>
            <person name="Braasch I."/>
            <person name="Desvignes T."/>
            <person name="Postlethwait J."/>
            <person name="Bobe J."/>
            <person name="Guiguen Y."/>
        </authorList>
    </citation>
    <scope>NUCLEOTIDE SEQUENCE</scope>
    <source>
        <strain evidence="3">M-15738</strain>
        <tissue evidence="3">Blood</tissue>
    </source>
</reference>
<dbReference type="Gene3D" id="3.80.10.10">
    <property type="entry name" value="Ribonuclease Inhibitor"/>
    <property type="match status" value="2"/>
</dbReference>
<dbReference type="SMART" id="SM00368">
    <property type="entry name" value="LRR_RI"/>
    <property type="match status" value="5"/>
</dbReference>
<dbReference type="PANTHER" id="PTHR24106">
    <property type="entry name" value="NACHT, LRR AND CARD DOMAINS-CONTAINING"/>
    <property type="match status" value="1"/>
</dbReference>
<dbReference type="Proteomes" id="UP000823561">
    <property type="component" value="Unassembled WGS sequence"/>
</dbReference>
<gene>
    <name evidence="3" type="ORF">AALO_G00309850</name>
</gene>
<dbReference type="AlphaFoldDB" id="A0AAV6FCI4"/>
<keyword evidence="2" id="KW-0677">Repeat</keyword>
<dbReference type="Pfam" id="PF13516">
    <property type="entry name" value="LRR_6"/>
    <property type="match status" value="1"/>
</dbReference>
<keyword evidence="1" id="KW-0433">Leucine-rich repeat</keyword>
<organism evidence="3 4">
    <name type="scientific">Alosa alosa</name>
    <name type="common">allis shad</name>
    <dbReference type="NCBI Taxonomy" id="278164"/>
    <lineage>
        <taxon>Eukaryota</taxon>
        <taxon>Metazoa</taxon>
        <taxon>Chordata</taxon>
        <taxon>Craniata</taxon>
        <taxon>Vertebrata</taxon>
        <taxon>Euteleostomi</taxon>
        <taxon>Actinopterygii</taxon>
        <taxon>Neopterygii</taxon>
        <taxon>Teleostei</taxon>
        <taxon>Clupei</taxon>
        <taxon>Clupeiformes</taxon>
        <taxon>Clupeoidei</taxon>
        <taxon>Clupeidae</taxon>
        <taxon>Alosa</taxon>
    </lineage>
</organism>
<evidence type="ECO:0000313" key="4">
    <source>
        <dbReference type="Proteomes" id="UP000823561"/>
    </source>
</evidence>
<evidence type="ECO:0000256" key="2">
    <source>
        <dbReference type="ARBA" id="ARBA00022737"/>
    </source>
</evidence>